<feature type="region of interest" description="Disordered" evidence="1">
    <location>
        <begin position="1"/>
        <end position="20"/>
    </location>
</feature>
<dbReference type="RefSeq" id="WP_145253215.1">
    <property type="nucleotide sequence ID" value="NZ_CP036279.1"/>
</dbReference>
<name>A0A518AWU4_9BACT</name>
<evidence type="ECO:0000256" key="1">
    <source>
        <dbReference type="SAM" id="MobiDB-lite"/>
    </source>
</evidence>
<feature type="compositionally biased region" description="Polar residues" evidence="1">
    <location>
        <begin position="1"/>
        <end position="13"/>
    </location>
</feature>
<dbReference type="InterPro" id="IPR038343">
    <property type="entry name" value="DUF4951_sf"/>
</dbReference>
<reference evidence="2 3" key="1">
    <citation type="submission" date="2019-02" db="EMBL/GenBank/DDBJ databases">
        <title>Deep-cultivation of Planctomycetes and their phenomic and genomic characterization uncovers novel biology.</title>
        <authorList>
            <person name="Wiegand S."/>
            <person name="Jogler M."/>
            <person name="Boedeker C."/>
            <person name="Pinto D."/>
            <person name="Vollmers J."/>
            <person name="Rivas-Marin E."/>
            <person name="Kohn T."/>
            <person name="Peeters S.H."/>
            <person name="Heuer A."/>
            <person name="Rast P."/>
            <person name="Oberbeckmann S."/>
            <person name="Bunk B."/>
            <person name="Jeske O."/>
            <person name="Meyerdierks A."/>
            <person name="Storesund J.E."/>
            <person name="Kallscheuer N."/>
            <person name="Luecker S."/>
            <person name="Lage O.M."/>
            <person name="Pohl T."/>
            <person name="Merkel B.J."/>
            <person name="Hornburger P."/>
            <person name="Mueller R.-W."/>
            <person name="Bruemmer F."/>
            <person name="Labrenz M."/>
            <person name="Spormann A.M."/>
            <person name="Op den Camp H."/>
            <person name="Overmann J."/>
            <person name="Amann R."/>
            <person name="Jetten M.S.M."/>
            <person name="Mascher T."/>
            <person name="Medema M.H."/>
            <person name="Devos D.P."/>
            <person name="Kaster A.-K."/>
            <person name="Ovreas L."/>
            <person name="Rohde M."/>
            <person name="Galperin M.Y."/>
            <person name="Jogler C."/>
        </authorList>
    </citation>
    <scope>NUCLEOTIDE SEQUENCE [LARGE SCALE GENOMIC DNA]</scope>
    <source>
        <strain evidence="2 3">Pan216</strain>
    </source>
</reference>
<dbReference type="Gene3D" id="4.10.640.20">
    <property type="match status" value="1"/>
</dbReference>
<dbReference type="Pfam" id="PF16309">
    <property type="entry name" value="DUF4951"/>
    <property type="match status" value="1"/>
</dbReference>
<accession>A0A518AWU4</accession>
<evidence type="ECO:0000313" key="2">
    <source>
        <dbReference type="EMBL" id="QDU59202.1"/>
    </source>
</evidence>
<proteinExistence type="predicted"/>
<dbReference type="AlphaFoldDB" id="A0A518AWU4"/>
<sequence>MPQPPSASRTTRMPAQPPANAVRRLSVPSLPDSISHSTFGHAMIGWGVGLRGAAQRLANIGSNDFRDLPLTEMQLRRWWHFFRNVHRINPKHPCACLRAELLRHALHQCSQKHAGATSH</sequence>
<protein>
    <submittedName>
        <fullName evidence="2">Uncharacterized protein</fullName>
    </submittedName>
</protein>
<organism evidence="2 3">
    <name type="scientific">Kolteria novifilia</name>
    <dbReference type="NCBI Taxonomy" id="2527975"/>
    <lineage>
        <taxon>Bacteria</taxon>
        <taxon>Pseudomonadati</taxon>
        <taxon>Planctomycetota</taxon>
        <taxon>Planctomycetia</taxon>
        <taxon>Kolteriales</taxon>
        <taxon>Kolteriaceae</taxon>
        <taxon>Kolteria</taxon>
    </lineage>
</organism>
<dbReference type="KEGG" id="knv:Pan216_00290"/>
<dbReference type="OrthoDB" id="6706820at2"/>
<keyword evidence="3" id="KW-1185">Reference proteome</keyword>
<dbReference type="InterPro" id="IPR032538">
    <property type="entry name" value="DUF4951"/>
</dbReference>
<evidence type="ECO:0000313" key="3">
    <source>
        <dbReference type="Proteomes" id="UP000317093"/>
    </source>
</evidence>
<dbReference type="EMBL" id="CP036279">
    <property type="protein sequence ID" value="QDU59202.1"/>
    <property type="molecule type" value="Genomic_DNA"/>
</dbReference>
<dbReference type="Proteomes" id="UP000317093">
    <property type="component" value="Chromosome"/>
</dbReference>
<gene>
    <name evidence="2" type="ORF">Pan216_00290</name>
</gene>